<dbReference type="Pfam" id="PF13481">
    <property type="entry name" value="AAA_25"/>
    <property type="match status" value="1"/>
</dbReference>
<proteinExistence type="predicted"/>
<gene>
    <name evidence="1" type="ORF">LCGC14_3133290</name>
</gene>
<dbReference type="Gene3D" id="3.40.50.300">
    <property type="entry name" value="P-loop containing nucleotide triphosphate hydrolases"/>
    <property type="match status" value="1"/>
</dbReference>
<protein>
    <recommendedName>
        <fullName evidence="2">AAA+ ATPase domain-containing protein</fullName>
    </recommendedName>
</protein>
<dbReference type="AlphaFoldDB" id="A0A0F8Y614"/>
<accession>A0A0F8Y614</accession>
<sequence>MKIWSATDYANQEFEQPAWLVPGLIPGYGILMIYAHPKTGKSILSQQLAHELGCGGKLLGHKIDNPLKVLYVQSDLPEAEWAEQMKSLDVCPSCQRPFTEGWDTVWIEQGWLAKNPRIETELKNAFKAGGYGLLILDSLLTISGYADLNDLGVVGRVRSAMEQLTPKPKWLIHHKRKGTPGVPDKSNVSSVGHNSLAAGVSALLDLSATAKDQGSLIIQGRFVRSDLDLIRGPHGIWLPAKDVMKG</sequence>
<reference evidence="1" key="1">
    <citation type="journal article" date="2015" name="Nature">
        <title>Complex archaea that bridge the gap between prokaryotes and eukaryotes.</title>
        <authorList>
            <person name="Spang A."/>
            <person name="Saw J.H."/>
            <person name="Jorgensen S.L."/>
            <person name="Zaremba-Niedzwiedzka K."/>
            <person name="Martijn J."/>
            <person name="Lind A.E."/>
            <person name="van Eijk R."/>
            <person name="Schleper C."/>
            <person name="Guy L."/>
            <person name="Ettema T.J."/>
        </authorList>
    </citation>
    <scope>NUCLEOTIDE SEQUENCE</scope>
</reference>
<comment type="caution">
    <text evidence="1">The sequence shown here is derived from an EMBL/GenBank/DDBJ whole genome shotgun (WGS) entry which is preliminary data.</text>
</comment>
<dbReference type="EMBL" id="LAZR01068450">
    <property type="protein sequence ID" value="KKK49614.1"/>
    <property type="molecule type" value="Genomic_DNA"/>
</dbReference>
<organism evidence="1">
    <name type="scientific">marine sediment metagenome</name>
    <dbReference type="NCBI Taxonomy" id="412755"/>
    <lineage>
        <taxon>unclassified sequences</taxon>
        <taxon>metagenomes</taxon>
        <taxon>ecological metagenomes</taxon>
    </lineage>
</organism>
<evidence type="ECO:0008006" key="2">
    <source>
        <dbReference type="Google" id="ProtNLM"/>
    </source>
</evidence>
<evidence type="ECO:0000313" key="1">
    <source>
        <dbReference type="EMBL" id="KKK49614.1"/>
    </source>
</evidence>
<dbReference type="InterPro" id="IPR027417">
    <property type="entry name" value="P-loop_NTPase"/>
</dbReference>
<dbReference type="SUPFAM" id="SSF52540">
    <property type="entry name" value="P-loop containing nucleoside triphosphate hydrolases"/>
    <property type="match status" value="1"/>
</dbReference>
<name>A0A0F8Y614_9ZZZZ</name>